<evidence type="ECO:0000256" key="1">
    <source>
        <dbReference type="SAM" id="MobiDB-lite"/>
    </source>
</evidence>
<name>A0ABW2QDI8_9BURK</name>
<dbReference type="Pfam" id="PF08895">
    <property type="entry name" value="DUF1840"/>
    <property type="match status" value="1"/>
</dbReference>
<evidence type="ECO:0000313" key="3">
    <source>
        <dbReference type="Proteomes" id="UP001596501"/>
    </source>
</evidence>
<evidence type="ECO:0000313" key="2">
    <source>
        <dbReference type="EMBL" id="MFC7407538.1"/>
    </source>
</evidence>
<keyword evidence="3" id="KW-1185">Reference proteome</keyword>
<dbReference type="Proteomes" id="UP001596501">
    <property type="component" value="Unassembled WGS sequence"/>
</dbReference>
<sequence>MLYRFKSRATSDLVMLEASGRRVLEILGKDPAGPGVITAAQLAAAVVALQDAVRADEAERERLAREAQARDEAVPEPAEQVTLRMRTAPFIDMLQHAMNEDVDVVWGV</sequence>
<dbReference type="InterPro" id="IPR014991">
    <property type="entry name" value="DUF1840"/>
</dbReference>
<feature type="compositionally biased region" description="Basic and acidic residues" evidence="1">
    <location>
        <begin position="60"/>
        <end position="73"/>
    </location>
</feature>
<reference evidence="3" key="1">
    <citation type="journal article" date="2019" name="Int. J. Syst. Evol. Microbiol.">
        <title>The Global Catalogue of Microorganisms (GCM) 10K type strain sequencing project: providing services to taxonomists for standard genome sequencing and annotation.</title>
        <authorList>
            <consortium name="The Broad Institute Genomics Platform"/>
            <consortium name="The Broad Institute Genome Sequencing Center for Infectious Disease"/>
            <person name="Wu L."/>
            <person name="Ma J."/>
        </authorList>
    </citation>
    <scope>NUCLEOTIDE SEQUENCE [LARGE SCALE GENOMIC DNA]</scope>
    <source>
        <strain evidence="3">CGMCC 1.12371</strain>
    </source>
</reference>
<protein>
    <submittedName>
        <fullName evidence="2">DUF1840 family protein</fullName>
    </submittedName>
</protein>
<proteinExistence type="predicted"/>
<feature type="region of interest" description="Disordered" evidence="1">
    <location>
        <begin position="60"/>
        <end position="79"/>
    </location>
</feature>
<accession>A0ABW2QDI8</accession>
<gene>
    <name evidence="2" type="ORF">ACFQPB_01545</name>
</gene>
<comment type="caution">
    <text evidence="2">The sequence shown here is derived from an EMBL/GenBank/DDBJ whole genome shotgun (WGS) entry which is preliminary data.</text>
</comment>
<organism evidence="2 3">
    <name type="scientific">Hydrogenophaga atypica</name>
    <dbReference type="NCBI Taxonomy" id="249409"/>
    <lineage>
        <taxon>Bacteria</taxon>
        <taxon>Pseudomonadati</taxon>
        <taxon>Pseudomonadota</taxon>
        <taxon>Betaproteobacteria</taxon>
        <taxon>Burkholderiales</taxon>
        <taxon>Comamonadaceae</taxon>
        <taxon>Hydrogenophaga</taxon>
    </lineage>
</organism>
<dbReference type="RefSeq" id="WP_382202211.1">
    <property type="nucleotide sequence ID" value="NZ_JBHTCA010000001.1"/>
</dbReference>
<dbReference type="EMBL" id="JBHTCA010000001">
    <property type="protein sequence ID" value="MFC7407538.1"/>
    <property type="molecule type" value="Genomic_DNA"/>
</dbReference>